<feature type="compositionally biased region" description="Basic and acidic residues" evidence="1">
    <location>
        <begin position="189"/>
        <end position="198"/>
    </location>
</feature>
<feature type="compositionally biased region" description="Basic and acidic residues" evidence="1">
    <location>
        <begin position="136"/>
        <end position="157"/>
    </location>
</feature>
<feature type="region of interest" description="Disordered" evidence="1">
    <location>
        <begin position="111"/>
        <end position="157"/>
    </location>
</feature>
<organism evidence="2">
    <name type="scientific">Noctiluca scintillans</name>
    <name type="common">Sea sparkle</name>
    <name type="synonym">Red tide dinoflagellate</name>
    <dbReference type="NCBI Taxonomy" id="2966"/>
    <lineage>
        <taxon>Eukaryota</taxon>
        <taxon>Sar</taxon>
        <taxon>Alveolata</taxon>
        <taxon>Dinophyceae</taxon>
        <taxon>Noctilucales</taxon>
        <taxon>Noctilucaceae</taxon>
        <taxon>Noctiluca</taxon>
    </lineage>
</organism>
<accession>A0A7S1A5W7</accession>
<name>A0A7S1A5W7_NOCSC</name>
<feature type="compositionally biased region" description="Basic residues" evidence="1">
    <location>
        <begin position="438"/>
        <end position="452"/>
    </location>
</feature>
<feature type="region of interest" description="Disordered" evidence="1">
    <location>
        <begin position="289"/>
        <end position="310"/>
    </location>
</feature>
<feature type="region of interest" description="Disordered" evidence="1">
    <location>
        <begin position="233"/>
        <end position="271"/>
    </location>
</feature>
<feature type="region of interest" description="Disordered" evidence="1">
    <location>
        <begin position="175"/>
        <end position="198"/>
    </location>
</feature>
<sequence>MKSSLEFLVSGRTWDDARDEVEWQDAARPHFDAKTCMTGMLNAFQVSPAAECSESESDSPNVEADTSGISTLQQMIRFMRQPASPEGADHPEAHSSDACVVGASVVQGVDPVSPVKNRLDESPWSSGSSSGRRGCHRDALESAPRRPTAEIPREEDRLKAAGECELDRASLMVVPPLSPRDQSPSPPKEIAKSFGQREKHDNLQVSVLPSDSFSEHLGVSQVRNDLTQADCVGQFEGSPKDSPCRKRSPSPRGHCLGSGKVADSPPVTPCAKRTRTSFPTCWSSASVPERSLGRVPSTPEAVPNTNREVTPSPWFRQAELAPWLVGTPGCDLLSSSNLCSLIQSASRMVTDVWQRNVNQGARVLVLVPSKHLRSWTDAVKTWTCAGVLSPLPTRTLACGGWIAENLRHTGEPGVCVAGGTASSTGFLELIGLESSTKTRGRRAPVRQKRGKKGWADDDDSSNEGSLVRLEASPRPWDLVIVDSSGESLLWDAARVKADISGALGAVAPREWLLLNGASEDR</sequence>
<dbReference type="EMBL" id="HBFQ01024788">
    <property type="protein sequence ID" value="CAD8843181.1"/>
    <property type="molecule type" value="Transcribed_RNA"/>
</dbReference>
<evidence type="ECO:0000256" key="1">
    <source>
        <dbReference type="SAM" id="MobiDB-lite"/>
    </source>
</evidence>
<proteinExistence type="predicted"/>
<dbReference type="AlphaFoldDB" id="A0A7S1A5W7"/>
<protein>
    <submittedName>
        <fullName evidence="2">Uncharacterized protein</fullName>
    </submittedName>
</protein>
<feature type="region of interest" description="Disordered" evidence="1">
    <location>
        <begin position="438"/>
        <end position="466"/>
    </location>
</feature>
<gene>
    <name evidence="2" type="ORF">NSCI0253_LOCUS17529</name>
</gene>
<evidence type="ECO:0000313" key="2">
    <source>
        <dbReference type="EMBL" id="CAD8843181.1"/>
    </source>
</evidence>
<reference evidence="2" key="1">
    <citation type="submission" date="2021-01" db="EMBL/GenBank/DDBJ databases">
        <authorList>
            <person name="Corre E."/>
            <person name="Pelletier E."/>
            <person name="Niang G."/>
            <person name="Scheremetjew M."/>
            <person name="Finn R."/>
            <person name="Kale V."/>
            <person name="Holt S."/>
            <person name="Cochrane G."/>
            <person name="Meng A."/>
            <person name="Brown T."/>
            <person name="Cohen L."/>
        </authorList>
    </citation>
    <scope>NUCLEOTIDE SEQUENCE</scope>
</reference>